<dbReference type="InterPro" id="IPR028098">
    <property type="entry name" value="Glyco_trans_4-like_N"/>
</dbReference>
<feature type="domain" description="Glycosyltransferase subfamily 4-like N-terminal" evidence="2">
    <location>
        <begin position="20"/>
        <end position="173"/>
    </location>
</feature>
<gene>
    <name evidence="3" type="ORF">FHS88_002108</name>
</gene>
<dbReference type="GO" id="GO:0016758">
    <property type="term" value="F:hexosyltransferase activity"/>
    <property type="evidence" value="ECO:0007669"/>
    <property type="project" value="TreeGrafter"/>
</dbReference>
<proteinExistence type="predicted"/>
<dbReference type="RefSeq" id="WP_184484321.1">
    <property type="nucleotide sequence ID" value="NZ_JACIJE010000005.1"/>
</dbReference>
<accession>A0A840Y5U2</accession>
<organism evidence="3 4">
    <name type="scientific">Neoroseomonas alkaliterrae</name>
    <dbReference type="NCBI Taxonomy" id="1452450"/>
    <lineage>
        <taxon>Bacteria</taxon>
        <taxon>Pseudomonadati</taxon>
        <taxon>Pseudomonadota</taxon>
        <taxon>Alphaproteobacteria</taxon>
        <taxon>Acetobacterales</taxon>
        <taxon>Acetobacteraceae</taxon>
        <taxon>Neoroseomonas</taxon>
    </lineage>
</organism>
<dbReference type="Pfam" id="PF00534">
    <property type="entry name" value="Glycos_transf_1"/>
    <property type="match status" value="1"/>
</dbReference>
<dbReference type="SUPFAM" id="SSF53756">
    <property type="entry name" value="UDP-Glycosyltransferase/glycogen phosphorylase"/>
    <property type="match status" value="1"/>
</dbReference>
<dbReference type="Pfam" id="PF13439">
    <property type="entry name" value="Glyco_transf_4"/>
    <property type="match status" value="1"/>
</dbReference>
<dbReference type="EMBL" id="JACIJE010000005">
    <property type="protein sequence ID" value="MBB5689982.1"/>
    <property type="molecule type" value="Genomic_DNA"/>
</dbReference>
<feature type="domain" description="Glycosyl transferase family 1" evidence="1">
    <location>
        <begin position="189"/>
        <end position="354"/>
    </location>
</feature>
<dbReference type="InterPro" id="IPR001296">
    <property type="entry name" value="Glyco_trans_1"/>
</dbReference>
<dbReference type="PANTHER" id="PTHR45947:SF3">
    <property type="entry name" value="SULFOQUINOVOSYL TRANSFERASE SQD2"/>
    <property type="match status" value="1"/>
</dbReference>
<reference evidence="3 4" key="1">
    <citation type="submission" date="2020-08" db="EMBL/GenBank/DDBJ databases">
        <title>Genomic Encyclopedia of Type Strains, Phase IV (KMG-IV): sequencing the most valuable type-strain genomes for metagenomic binning, comparative biology and taxonomic classification.</title>
        <authorList>
            <person name="Goeker M."/>
        </authorList>
    </citation>
    <scope>NUCLEOTIDE SEQUENCE [LARGE SCALE GENOMIC DNA]</scope>
    <source>
        <strain evidence="3 4">DSM 25895</strain>
    </source>
</reference>
<name>A0A840Y5U2_9PROT</name>
<evidence type="ECO:0000259" key="1">
    <source>
        <dbReference type="Pfam" id="PF00534"/>
    </source>
</evidence>
<dbReference type="InterPro" id="IPR050194">
    <property type="entry name" value="Glycosyltransferase_grp1"/>
</dbReference>
<dbReference type="Gene3D" id="3.40.50.2000">
    <property type="entry name" value="Glycogen Phosphorylase B"/>
    <property type="match status" value="2"/>
</dbReference>
<evidence type="ECO:0000313" key="4">
    <source>
        <dbReference type="Proteomes" id="UP000562254"/>
    </source>
</evidence>
<protein>
    <submittedName>
        <fullName evidence="3">Glycosyltransferase involved in cell wall biosynthesis</fullName>
    </submittedName>
</protein>
<keyword evidence="4" id="KW-1185">Reference proteome</keyword>
<sequence>MTPPAAAPAILQVLPALVSGGVERGTLEIAEAIVAAGFRALVASAGGPLVEPLEALGARHVRLPLAERSPLALWRNARALERMVREEGVTILHARSRAPAWSALLAARRTGARFVTTYHGTYNEGFPGKRLYNSVMARGDRVIAISRFIAALVAERHGVGEDRLRVIPRGVDERAFDPAAVAPERVAALRAAWAVPEGRPVVMLPGRVTRWKGQGVLVEAMARLPGDALALLVGDAEARPAFRDELVARIAALGLGGRVRLVGHARDMPAALLLADVVVHASTDAEAFGRTVIEAQAMGRCVIASDLGGPTETVQDGVTGWRVPPGDAAALAAAIGRVLAMPAAERAAAGARARAAVLAGYTTARMQAATLAVYRELL</sequence>
<evidence type="ECO:0000313" key="3">
    <source>
        <dbReference type="EMBL" id="MBB5689982.1"/>
    </source>
</evidence>
<keyword evidence="3" id="KW-0808">Transferase</keyword>
<evidence type="ECO:0000259" key="2">
    <source>
        <dbReference type="Pfam" id="PF13439"/>
    </source>
</evidence>
<dbReference type="Proteomes" id="UP000562254">
    <property type="component" value="Unassembled WGS sequence"/>
</dbReference>
<comment type="caution">
    <text evidence="3">The sequence shown here is derived from an EMBL/GenBank/DDBJ whole genome shotgun (WGS) entry which is preliminary data.</text>
</comment>
<dbReference type="PANTHER" id="PTHR45947">
    <property type="entry name" value="SULFOQUINOVOSYL TRANSFERASE SQD2"/>
    <property type="match status" value="1"/>
</dbReference>
<dbReference type="CDD" id="cd03819">
    <property type="entry name" value="GT4_WavL-like"/>
    <property type="match status" value="1"/>
</dbReference>
<dbReference type="AlphaFoldDB" id="A0A840Y5U2"/>